<reference evidence="5" key="1">
    <citation type="journal article" date="2021" name="PeerJ">
        <title>Extensive microbial diversity within the chicken gut microbiome revealed by metagenomics and culture.</title>
        <authorList>
            <person name="Gilroy R."/>
            <person name="Ravi A."/>
            <person name="Getino M."/>
            <person name="Pursley I."/>
            <person name="Horton D.L."/>
            <person name="Alikhan N.F."/>
            <person name="Baker D."/>
            <person name="Gharbi K."/>
            <person name="Hall N."/>
            <person name="Watson M."/>
            <person name="Adriaenssens E.M."/>
            <person name="Foster-Nyarko E."/>
            <person name="Jarju S."/>
            <person name="Secka A."/>
            <person name="Antonio M."/>
            <person name="Oren A."/>
            <person name="Chaudhuri R.R."/>
            <person name="La Ragione R."/>
            <person name="Hildebrand F."/>
            <person name="Pallen M.J."/>
        </authorList>
    </citation>
    <scope>NUCLEOTIDE SEQUENCE</scope>
    <source>
        <strain evidence="5">ChiSxjej3B15-1167</strain>
    </source>
</reference>
<reference evidence="5" key="2">
    <citation type="submission" date="2021-04" db="EMBL/GenBank/DDBJ databases">
        <authorList>
            <person name="Gilroy R."/>
        </authorList>
    </citation>
    <scope>NUCLEOTIDE SEQUENCE</scope>
    <source>
        <strain evidence="5">ChiSxjej3B15-1167</strain>
    </source>
</reference>
<dbReference type="Proteomes" id="UP000886805">
    <property type="component" value="Unassembled WGS sequence"/>
</dbReference>
<keyword evidence="1" id="KW-0813">Transport</keyword>
<gene>
    <name evidence="5" type="ORF">H9849_00060</name>
</gene>
<dbReference type="PANTHER" id="PTHR42734:SF7">
    <property type="entry name" value="ATP-BINDING COMPONENT OF ABC TRANSPORTER-RELATED"/>
    <property type="match status" value="1"/>
</dbReference>
<dbReference type="PROSITE" id="PS50893">
    <property type="entry name" value="ABC_TRANSPORTER_2"/>
    <property type="match status" value="1"/>
</dbReference>
<dbReference type="EMBL" id="DXEQ01000003">
    <property type="protein sequence ID" value="HIX71390.1"/>
    <property type="molecule type" value="Genomic_DNA"/>
</dbReference>
<comment type="caution">
    <text evidence="5">The sequence shown here is derived from an EMBL/GenBank/DDBJ whole genome shotgun (WGS) entry which is preliminary data.</text>
</comment>
<proteinExistence type="predicted"/>
<dbReference type="InterPro" id="IPR017871">
    <property type="entry name" value="ABC_transporter-like_CS"/>
</dbReference>
<dbReference type="GO" id="GO:0016887">
    <property type="term" value="F:ATP hydrolysis activity"/>
    <property type="evidence" value="ECO:0007669"/>
    <property type="project" value="InterPro"/>
</dbReference>
<evidence type="ECO:0000256" key="3">
    <source>
        <dbReference type="ARBA" id="ARBA00022840"/>
    </source>
</evidence>
<accession>A0A9D1X4N4</accession>
<dbReference type="PANTHER" id="PTHR42734">
    <property type="entry name" value="METAL TRANSPORT SYSTEM ATP-BINDING PROTEIN TM_0124-RELATED"/>
    <property type="match status" value="1"/>
</dbReference>
<evidence type="ECO:0000259" key="4">
    <source>
        <dbReference type="PROSITE" id="PS50893"/>
    </source>
</evidence>
<evidence type="ECO:0000256" key="2">
    <source>
        <dbReference type="ARBA" id="ARBA00022741"/>
    </source>
</evidence>
<dbReference type="AlphaFoldDB" id="A0A9D1X4N4"/>
<dbReference type="PROSITE" id="PS00211">
    <property type="entry name" value="ABC_TRANSPORTER_1"/>
    <property type="match status" value="1"/>
</dbReference>
<organism evidence="5 6">
    <name type="scientific">Candidatus Anaerobutyricum stercoripullorum</name>
    <dbReference type="NCBI Taxonomy" id="2838456"/>
    <lineage>
        <taxon>Bacteria</taxon>
        <taxon>Bacillati</taxon>
        <taxon>Bacillota</taxon>
        <taxon>Clostridia</taxon>
        <taxon>Lachnospirales</taxon>
        <taxon>Lachnospiraceae</taxon>
        <taxon>Anaerobutyricum</taxon>
    </lineage>
</organism>
<evidence type="ECO:0000313" key="5">
    <source>
        <dbReference type="EMBL" id="HIX71390.1"/>
    </source>
</evidence>
<evidence type="ECO:0000256" key="1">
    <source>
        <dbReference type="ARBA" id="ARBA00022448"/>
    </source>
</evidence>
<protein>
    <submittedName>
        <fullName evidence="5">Metal ABC transporter ATP-binding protein</fullName>
    </submittedName>
</protein>
<keyword evidence="2" id="KW-0547">Nucleotide-binding</keyword>
<dbReference type="InterPro" id="IPR050153">
    <property type="entry name" value="Metal_Ion_Import_ABC"/>
</dbReference>
<sequence>MRKIKPKMCGNHCTRIEHVDVTLDDNHILNDVNFHLYCGEMLTIIGKNGAGKSTLMKALLGEIPYKGRVIFEDMRSGRRSRIKIGYVPQHLAFDKNTPTTVYDFFASCISRRPVWLMKDKKTVEKVKRELARFQAEELIDQCLGDLSGGELQRVLLSVATCPMPNLLLLDEPISGIDRNGTTLFYELLDELKGKYDISILMISHDLDFVYEYSDRVILLDRTVEAEGTPAQVYRTEAFRRTFGYAEHPLFATGKQEE</sequence>
<feature type="domain" description="ABC transporter" evidence="4">
    <location>
        <begin position="14"/>
        <end position="245"/>
    </location>
</feature>
<dbReference type="GO" id="GO:0005524">
    <property type="term" value="F:ATP binding"/>
    <property type="evidence" value="ECO:0007669"/>
    <property type="project" value="UniProtKB-KW"/>
</dbReference>
<name>A0A9D1X4N4_9FIRM</name>
<dbReference type="SUPFAM" id="SSF52540">
    <property type="entry name" value="P-loop containing nucleoside triphosphate hydrolases"/>
    <property type="match status" value="1"/>
</dbReference>
<dbReference type="InterPro" id="IPR003439">
    <property type="entry name" value="ABC_transporter-like_ATP-bd"/>
</dbReference>
<dbReference type="Pfam" id="PF00005">
    <property type="entry name" value="ABC_tran"/>
    <property type="match status" value="1"/>
</dbReference>
<dbReference type="SMART" id="SM00382">
    <property type="entry name" value="AAA"/>
    <property type="match status" value="1"/>
</dbReference>
<dbReference type="InterPro" id="IPR003593">
    <property type="entry name" value="AAA+_ATPase"/>
</dbReference>
<dbReference type="Gene3D" id="3.40.50.300">
    <property type="entry name" value="P-loop containing nucleotide triphosphate hydrolases"/>
    <property type="match status" value="1"/>
</dbReference>
<evidence type="ECO:0000313" key="6">
    <source>
        <dbReference type="Proteomes" id="UP000886805"/>
    </source>
</evidence>
<dbReference type="InterPro" id="IPR027417">
    <property type="entry name" value="P-loop_NTPase"/>
</dbReference>
<keyword evidence="3 5" id="KW-0067">ATP-binding</keyword>